<keyword evidence="5 13" id="KW-0418">Kinase</keyword>
<feature type="compositionally biased region" description="Acidic residues" evidence="10">
    <location>
        <begin position="573"/>
        <end position="589"/>
    </location>
</feature>
<evidence type="ECO:0000313" key="14">
    <source>
        <dbReference type="Proteomes" id="UP000002630"/>
    </source>
</evidence>
<evidence type="ECO:0000259" key="12">
    <source>
        <dbReference type="PROSITE" id="PS50222"/>
    </source>
</evidence>
<keyword evidence="7 9" id="KW-0067">ATP-binding</keyword>
<dbReference type="FunFam" id="3.30.200.20:FF:000042">
    <property type="entry name" value="Aurora kinase A"/>
    <property type="match status" value="1"/>
</dbReference>
<evidence type="ECO:0000256" key="2">
    <source>
        <dbReference type="ARBA" id="ARBA00022527"/>
    </source>
</evidence>
<dbReference type="SMART" id="SM00054">
    <property type="entry name" value="EFh"/>
    <property type="match status" value="4"/>
</dbReference>
<dbReference type="PROSITE" id="PS00107">
    <property type="entry name" value="PROTEIN_KINASE_ATP"/>
    <property type="match status" value="1"/>
</dbReference>
<evidence type="ECO:0000259" key="11">
    <source>
        <dbReference type="PROSITE" id="PS50011"/>
    </source>
</evidence>
<evidence type="ECO:0000313" key="13">
    <source>
        <dbReference type="EMBL" id="CBN78992.1"/>
    </source>
</evidence>
<evidence type="ECO:0000256" key="9">
    <source>
        <dbReference type="PROSITE-ProRule" id="PRU10141"/>
    </source>
</evidence>
<dbReference type="InterPro" id="IPR011009">
    <property type="entry name" value="Kinase-like_dom_sf"/>
</dbReference>
<dbReference type="InterPro" id="IPR018247">
    <property type="entry name" value="EF_Hand_1_Ca_BS"/>
</dbReference>
<dbReference type="InterPro" id="IPR008271">
    <property type="entry name" value="Ser/Thr_kinase_AS"/>
</dbReference>
<evidence type="ECO:0000256" key="7">
    <source>
        <dbReference type="ARBA" id="ARBA00022840"/>
    </source>
</evidence>
<feature type="region of interest" description="Disordered" evidence="10">
    <location>
        <begin position="1"/>
        <end position="41"/>
    </location>
</feature>
<dbReference type="PROSITE" id="PS00018">
    <property type="entry name" value="EF_HAND_1"/>
    <property type="match status" value="2"/>
</dbReference>
<protein>
    <submittedName>
        <fullName evidence="13">Calcium-dependent protein kinase 2 (PfCDPK2)</fullName>
        <ecNumber evidence="13">2.7.11.1</ecNumber>
    </submittedName>
</protein>
<dbReference type="InterPro" id="IPR050205">
    <property type="entry name" value="CDPK_Ser/Thr_kinases"/>
</dbReference>
<dbReference type="InterPro" id="IPR000719">
    <property type="entry name" value="Prot_kinase_dom"/>
</dbReference>
<keyword evidence="6" id="KW-0106">Calcium</keyword>
<keyword evidence="4 9" id="KW-0547">Nucleotide-binding</keyword>
<feature type="compositionally biased region" description="Basic and acidic residues" evidence="10">
    <location>
        <begin position="692"/>
        <end position="701"/>
    </location>
</feature>
<dbReference type="OMA" id="DHPNIAF"/>
<name>D8LG93_ECTSI</name>
<proteinExistence type="inferred from homology"/>
<feature type="binding site" evidence="9">
    <location>
        <position position="113"/>
    </location>
    <ligand>
        <name>ATP</name>
        <dbReference type="ChEBI" id="CHEBI:30616"/>
    </ligand>
</feature>
<dbReference type="Gene3D" id="3.30.200.20">
    <property type="entry name" value="Phosphorylase Kinase, domain 1"/>
    <property type="match status" value="1"/>
</dbReference>
<reference evidence="13 14" key="1">
    <citation type="journal article" date="2010" name="Nature">
        <title>The Ectocarpus genome and the independent evolution of multicellularity in brown algae.</title>
        <authorList>
            <person name="Cock J.M."/>
            <person name="Sterck L."/>
            <person name="Rouze P."/>
            <person name="Scornet D."/>
            <person name="Allen A.E."/>
            <person name="Amoutzias G."/>
            <person name="Anthouard V."/>
            <person name="Artiguenave F."/>
            <person name="Aury J.M."/>
            <person name="Badger J.H."/>
            <person name="Beszteri B."/>
            <person name="Billiau K."/>
            <person name="Bonnet E."/>
            <person name="Bothwell J.H."/>
            <person name="Bowler C."/>
            <person name="Boyen C."/>
            <person name="Brownlee C."/>
            <person name="Carrano C.J."/>
            <person name="Charrier B."/>
            <person name="Cho G.Y."/>
            <person name="Coelho S.M."/>
            <person name="Collen J."/>
            <person name="Corre E."/>
            <person name="Da Silva C."/>
            <person name="Delage L."/>
            <person name="Delaroque N."/>
            <person name="Dittami S.M."/>
            <person name="Doulbeau S."/>
            <person name="Elias M."/>
            <person name="Farnham G."/>
            <person name="Gachon C.M."/>
            <person name="Gschloessl B."/>
            <person name="Heesch S."/>
            <person name="Jabbari K."/>
            <person name="Jubin C."/>
            <person name="Kawai H."/>
            <person name="Kimura K."/>
            <person name="Kloareg B."/>
            <person name="Kupper F.C."/>
            <person name="Lang D."/>
            <person name="Le Bail A."/>
            <person name="Leblanc C."/>
            <person name="Lerouge P."/>
            <person name="Lohr M."/>
            <person name="Lopez P.J."/>
            <person name="Martens C."/>
            <person name="Maumus F."/>
            <person name="Michel G."/>
            <person name="Miranda-Saavedra D."/>
            <person name="Morales J."/>
            <person name="Moreau H."/>
            <person name="Motomura T."/>
            <person name="Nagasato C."/>
            <person name="Napoli C.A."/>
            <person name="Nelson D.R."/>
            <person name="Nyvall-Collen P."/>
            <person name="Peters A.F."/>
            <person name="Pommier C."/>
            <person name="Potin P."/>
            <person name="Poulain J."/>
            <person name="Quesneville H."/>
            <person name="Read B."/>
            <person name="Rensing S.A."/>
            <person name="Ritter A."/>
            <person name="Rousvoal S."/>
            <person name="Samanta M."/>
            <person name="Samson G."/>
            <person name="Schroeder D.C."/>
            <person name="Segurens B."/>
            <person name="Strittmatter M."/>
            <person name="Tonon T."/>
            <person name="Tregear J.W."/>
            <person name="Valentin K."/>
            <person name="von Dassow P."/>
            <person name="Yamagishi T."/>
            <person name="Van de Peer Y."/>
            <person name="Wincker P."/>
        </authorList>
    </citation>
    <scope>NUCLEOTIDE SEQUENCE [LARGE SCALE GENOMIC DNA]</scope>
    <source>
        <strain evidence="14">Ec32 / CCAP1310/4</strain>
    </source>
</reference>
<dbReference type="EMBL" id="FN648129">
    <property type="protein sequence ID" value="CBN78992.1"/>
    <property type="molecule type" value="Genomic_DNA"/>
</dbReference>
<dbReference type="Pfam" id="PF13499">
    <property type="entry name" value="EF-hand_7"/>
    <property type="match status" value="2"/>
</dbReference>
<evidence type="ECO:0000256" key="4">
    <source>
        <dbReference type="ARBA" id="ARBA00022741"/>
    </source>
</evidence>
<evidence type="ECO:0000256" key="8">
    <source>
        <dbReference type="ARBA" id="ARBA00024334"/>
    </source>
</evidence>
<dbReference type="STRING" id="2880.D8LG93"/>
<dbReference type="EMBL" id="FN649737">
    <property type="protein sequence ID" value="CBN78992.1"/>
    <property type="molecule type" value="Genomic_DNA"/>
</dbReference>
<dbReference type="EC" id="2.7.11.1" evidence="13"/>
<evidence type="ECO:0000256" key="1">
    <source>
        <dbReference type="ARBA" id="ARBA00001946"/>
    </source>
</evidence>
<dbReference type="FunFam" id="1.10.238.10:FF:000001">
    <property type="entry name" value="Calmodulin 1"/>
    <property type="match status" value="1"/>
</dbReference>
<dbReference type="InParanoid" id="D8LG93"/>
<dbReference type="GO" id="GO:0004674">
    <property type="term" value="F:protein serine/threonine kinase activity"/>
    <property type="evidence" value="ECO:0007669"/>
    <property type="project" value="UniProtKB-KW"/>
</dbReference>
<dbReference type="SUPFAM" id="SSF47473">
    <property type="entry name" value="EF-hand"/>
    <property type="match status" value="1"/>
</dbReference>
<keyword evidence="14" id="KW-1185">Reference proteome</keyword>
<dbReference type="SUPFAM" id="SSF56112">
    <property type="entry name" value="Protein kinase-like (PK-like)"/>
    <property type="match status" value="1"/>
</dbReference>
<keyword evidence="3 13" id="KW-0808">Transferase</keyword>
<dbReference type="InterPro" id="IPR002048">
    <property type="entry name" value="EF_hand_dom"/>
</dbReference>
<dbReference type="Gene3D" id="1.10.510.10">
    <property type="entry name" value="Transferase(Phosphotransferase) domain 1"/>
    <property type="match status" value="1"/>
</dbReference>
<feature type="domain" description="Protein kinase" evidence="11">
    <location>
        <begin position="84"/>
        <end position="339"/>
    </location>
</feature>
<evidence type="ECO:0000256" key="3">
    <source>
        <dbReference type="ARBA" id="ARBA00022679"/>
    </source>
</evidence>
<dbReference type="PROSITE" id="PS50011">
    <property type="entry name" value="PROTEIN_KINASE_DOM"/>
    <property type="match status" value="1"/>
</dbReference>
<dbReference type="GO" id="GO:0005509">
    <property type="term" value="F:calcium ion binding"/>
    <property type="evidence" value="ECO:0007669"/>
    <property type="project" value="InterPro"/>
</dbReference>
<dbReference type="PANTHER" id="PTHR24349">
    <property type="entry name" value="SERINE/THREONINE-PROTEIN KINASE"/>
    <property type="match status" value="1"/>
</dbReference>
<evidence type="ECO:0000256" key="10">
    <source>
        <dbReference type="SAM" id="MobiDB-lite"/>
    </source>
</evidence>
<dbReference type="PROSITE" id="PS50222">
    <property type="entry name" value="EF_HAND_2"/>
    <property type="match status" value="2"/>
</dbReference>
<feature type="compositionally biased region" description="Polar residues" evidence="10">
    <location>
        <begin position="559"/>
        <end position="569"/>
    </location>
</feature>
<comment type="cofactor">
    <cofactor evidence="1">
        <name>Mg(2+)</name>
        <dbReference type="ChEBI" id="CHEBI:18420"/>
    </cofactor>
</comment>
<feature type="domain" description="EF-hand" evidence="12">
    <location>
        <begin position="383"/>
        <end position="418"/>
    </location>
</feature>
<feature type="domain" description="EF-hand" evidence="12">
    <location>
        <begin position="486"/>
        <end position="521"/>
    </location>
</feature>
<feature type="region of interest" description="Disordered" evidence="10">
    <location>
        <begin position="547"/>
        <end position="599"/>
    </location>
</feature>
<evidence type="ECO:0000256" key="6">
    <source>
        <dbReference type="ARBA" id="ARBA00022837"/>
    </source>
</evidence>
<dbReference type="SMART" id="SM00220">
    <property type="entry name" value="S_TKc"/>
    <property type="match status" value="1"/>
</dbReference>
<dbReference type="Pfam" id="PF00069">
    <property type="entry name" value="Pkinase"/>
    <property type="match status" value="1"/>
</dbReference>
<accession>D8LG93</accession>
<dbReference type="AlphaFoldDB" id="D8LG93"/>
<dbReference type="Proteomes" id="UP000002630">
    <property type="component" value="Linkage Group LG12"/>
</dbReference>
<keyword evidence="2" id="KW-0723">Serine/threonine-protein kinase</keyword>
<feature type="region of interest" description="Disordered" evidence="10">
    <location>
        <begin position="642"/>
        <end position="701"/>
    </location>
</feature>
<dbReference type="GO" id="GO:0005524">
    <property type="term" value="F:ATP binding"/>
    <property type="evidence" value="ECO:0007669"/>
    <property type="project" value="UniProtKB-UniRule"/>
</dbReference>
<dbReference type="Gene3D" id="1.10.238.10">
    <property type="entry name" value="EF-hand"/>
    <property type="match status" value="1"/>
</dbReference>
<organism evidence="13 14">
    <name type="scientific">Ectocarpus siliculosus</name>
    <name type="common">Brown alga</name>
    <name type="synonym">Conferva siliculosa</name>
    <dbReference type="NCBI Taxonomy" id="2880"/>
    <lineage>
        <taxon>Eukaryota</taxon>
        <taxon>Sar</taxon>
        <taxon>Stramenopiles</taxon>
        <taxon>Ochrophyta</taxon>
        <taxon>PX clade</taxon>
        <taxon>Phaeophyceae</taxon>
        <taxon>Ectocarpales</taxon>
        <taxon>Ectocarpaceae</taxon>
        <taxon>Ectocarpus</taxon>
    </lineage>
</organism>
<gene>
    <name evidence="13" type="primary">CDPK1</name>
    <name evidence="13" type="ORF">Esi_0158_0053</name>
</gene>
<dbReference type="OrthoDB" id="40902at2759"/>
<dbReference type="InterPro" id="IPR011992">
    <property type="entry name" value="EF-hand-dom_pair"/>
</dbReference>
<dbReference type="eggNOG" id="KOG0032">
    <property type="taxonomic scope" value="Eukaryota"/>
</dbReference>
<sequence>MEPVPSGQPTPANMAAAGAGGVPPKPAPTESSGLDDLEQTRPDIKTTLILKKNQSSMEGRQNQSLVHNLVHDEFRRRITEVYDMNEGSLLGKGGFGTVQTVVHKETRKKFALKAVELSRVKDEKSLNFFFREVEVMRQLDHPNICRLHAVYPTVEHLFMVMDLCEGGDLLTTYHFKSERNAANIVLRVTNAVRYMHDRNIAHRDLKLDNILTDETKEGADVKLVDFGLSAHFKDFQLEHDVVGTWVYMAPEVISGSHFPRTCDMWSIGVIAYLLLCGYPPFGGSSTAELKEQIQHGTYQFHHEAWSDISGKAKNFIKRLLVRNPQERMSAAEAQHHPWLNNHDPSGKDSKLSKAAVQNLVNFRQTNALKKLALELVARSLDIEQIRNLEKDFAKMDKDGSGTISLEEFDNVLSSQANLSKADIRAIFASVDVDNGNELNFNEFLAATLERRQLDEMRLKLAFDRLDFDHSGTIDATDLRNIVGSDLGQEGIDEIFKEFDLNKDGEIDFGEFKLAMRKADAPGLRLATYRSASMPHLNVNSSSIRHLERTVQDARKQKQAALQQFGTNGPTPEESIDDMDTSLDEEDDDSSAGGAGGGYNRREAVMQASLLRCASDLIEKGPFRRATLEVSDPAAQKALRDAAVYGGAPPPPSRGPSGPDPLARRLSEETAGSAGATQMAVDGWKSMPPQVEEEPHPWGRGEHMVTAATAVQKLVQ</sequence>
<evidence type="ECO:0000256" key="5">
    <source>
        <dbReference type="ARBA" id="ARBA00022777"/>
    </source>
</evidence>
<dbReference type="InterPro" id="IPR017441">
    <property type="entry name" value="Protein_kinase_ATP_BS"/>
</dbReference>
<comment type="similarity">
    <text evidence="8">Belongs to the protein kinase superfamily. Ser/Thr protein kinase family. CDPK subfamily.</text>
</comment>
<dbReference type="CDD" id="cd05117">
    <property type="entry name" value="STKc_CAMK"/>
    <property type="match status" value="1"/>
</dbReference>
<dbReference type="PROSITE" id="PS00108">
    <property type="entry name" value="PROTEIN_KINASE_ST"/>
    <property type="match status" value="1"/>
</dbReference>
<dbReference type="FunFam" id="1.10.510.10:FF:000571">
    <property type="entry name" value="Maternal embryonic leucine zipper kinase"/>
    <property type="match status" value="1"/>
</dbReference>